<dbReference type="NCBIfam" id="TIGR01122">
    <property type="entry name" value="ilvE_I"/>
    <property type="match status" value="1"/>
</dbReference>
<evidence type="ECO:0000256" key="8">
    <source>
        <dbReference type="ARBA" id="ARBA00022605"/>
    </source>
</evidence>
<dbReference type="InterPro" id="IPR001544">
    <property type="entry name" value="Aminotrans_IV"/>
</dbReference>
<keyword evidence="17" id="KW-1185">Reference proteome</keyword>
<evidence type="ECO:0000256" key="4">
    <source>
        <dbReference type="ARBA" id="ARBA00004931"/>
    </source>
</evidence>
<dbReference type="InterPro" id="IPR043132">
    <property type="entry name" value="BCAT-like_C"/>
</dbReference>
<dbReference type="InterPro" id="IPR050571">
    <property type="entry name" value="Class-IV_PLP-Dep_Aminotrnsfr"/>
</dbReference>
<dbReference type="InterPro" id="IPR005785">
    <property type="entry name" value="B_amino_transI"/>
</dbReference>
<dbReference type="KEGG" id="lfc:LFE_0188"/>
<dbReference type="GO" id="GO:0052656">
    <property type="term" value="F:L-isoleucine-2-oxoglutarate transaminase activity"/>
    <property type="evidence" value="ECO:0007669"/>
    <property type="project" value="RHEA"/>
</dbReference>
<dbReference type="InterPro" id="IPR033939">
    <property type="entry name" value="BCAT_family"/>
</dbReference>
<evidence type="ECO:0000313" key="17">
    <source>
        <dbReference type="Proteomes" id="UP000007382"/>
    </source>
</evidence>
<evidence type="ECO:0000256" key="12">
    <source>
        <dbReference type="ARBA" id="ARBA00048212"/>
    </source>
</evidence>
<dbReference type="PANTHER" id="PTHR42743:SF11">
    <property type="entry name" value="AMINODEOXYCHORISMATE LYASE"/>
    <property type="match status" value="1"/>
</dbReference>
<dbReference type="PANTHER" id="PTHR42743">
    <property type="entry name" value="AMINO-ACID AMINOTRANSFERASE"/>
    <property type="match status" value="1"/>
</dbReference>
<accession>I0IKW6</accession>
<dbReference type="UniPathway" id="UPA00047">
    <property type="reaction ID" value="UER00058"/>
</dbReference>
<dbReference type="OrthoDB" id="9804984at2"/>
<dbReference type="GO" id="GO:0009098">
    <property type="term" value="P:L-leucine biosynthetic process"/>
    <property type="evidence" value="ECO:0007669"/>
    <property type="project" value="UniProtKB-UniPathway"/>
</dbReference>
<proteinExistence type="inferred from homology"/>
<keyword evidence="11 15" id="KW-0100">Branched-chain amino acid biosynthesis</keyword>
<reference evidence="17" key="2">
    <citation type="submission" date="2012-03" db="EMBL/GenBank/DDBJ databases">
        <title>The complete genome sequence of the pioneer microbe on fresh volcanic deposit, Leptospirillum ferrooxidans strain C2-3.</title>
        <authorList>
            <person name="Fujimura R."/>
            <person name="Sato Y."/>
            <person name="Nishizawa T."/>
            <person name="Nanba K."/>
            <person name="Oshima K."/>
            <person name="Hattori M."/>
            <person name="Kamijo T."/>
            <person name="Ohta H."/>
        </authorList>
    </citation>
    <scope>NUCLEOTIDE SEQUENCE [LARGE SCALE GENOMIC DNA]</scope>
    <source>
        <strain evidence="17">C2-3</strain>
    </source>
</reference>
<reference evidence="16 17" key="1">
    <citation type="journal article" date="2012" name="J. Bacteriol.">
        <title>Complete Genome Sequence of Leptospirillum ferrooxidans Strain C2-3, Isolated from a Fresh Volcanic Ash Deposit on the Island of Miyake, Japan.</title>
        <authorList>
            <person name="Fujimura R."/>
            <person name="Sato Y."/>
            <person name="Nishizawa T."/>
            <person name="Oshima K."/>
            <person name="Kim S.-W."/>
            <person name="Hattori M."/>
            <person name="Kamijo T."/>
            <person name="Ohta H."/>
        </authorList>
    </citation>
    <scope>NUCLEOTIDE SEQUENCE [LARGE SCALE GENOMIC DNA]</scope>
    <source>
        <strain evidence="16 17">C2-3</strain>
    </source>
</reference>
<dbReference type="CDD" id="cd01557">
    <property type="entry name" value="BCAT_beta_family"/>
    <property type="match status" value="1"/>
</dbReference>
<keyword evidence="8 15" id="KW-0028">Amino-acid biosynthesis</keyword>
<gene>
    <name evidence="15" type="primary">ilvE</name>
    <name evidence="16" type="ordered locus">LFE_0188</name>
</gene>
<protein>
    <recommendedName>
        <fullName evidence="15">Branched-chain-amino-acid aminotransferase</fullName>
        <shortName evidence="15">BCAT</shortName>
        <ecNumber evidence="15">2.6.1.42</ecNumber>
    </recommendedName>
</protein>
<dbReference type="PATRIC" id="fig|1162668.3.peg.221"/>
<comment type="similarity">
    <text evidence="6 15">Belongs to the class-IV pyridoxal-phosphate-dependent aminotransferase family.</text>
</comment>
<dbReference type="RefSeq" id="WP_014448409.1">
    <property type="nucleotide sequence ID" value="NC_017094.1"/>
</dbReference>
<dbReference type="FunFam" id="3.20.10.10:FF:000002">
    <property type="entry name" value="D-alanine aminotransferase"/>
    <property type="match status" value="1"/>
</dbReference>
<dbReference type="Pfam" id="PF01063">
    <property type="entry name" value="Aminotran_4"/>
    <property type="match status" value="1"/>
</dbReference>
<dbReference type="AlphaFoldDB" id="I0IKW6"/>
<dbReference type="GO" id="GO:0009099">
    <property type="term" value="P:L-valine biosynthetic process"/>
    <property type="evidence" value="ECO:0007669"/>
    <property type="project" value="UniProtKB-UniPathway"/>
</dbReference>
<dbReference type="EC" id="2.6.1.42" evidence="15"/>
<evidence type="ECO:0000256" key="14">
    <source>
        <dbReference type="ARBA" id="ARBA00049229"/>
    </source>
</evidence>
<evidence type="ECO:0000256" key="13">
    <source>
        <dbReference type="ARBA" id="ARBA00048798"/>
    </source>
</evidence>
<dbReference type="STRING" id="1162668.LFE_0188"/>
<dbReference type="UniPathway" id="UPA00049">
    <property type="reaction ID" value="UER00062"/>
</dbReference>
<dbReference type="Gene3D" id="3.20.10.10">
    <property type="entry name" value="D-amino Acid Aminotransferase, subunit A, domain 2"/>
    <property type="match status" value="1"/>
</dbReference>
<dbReference type="SUPFAM" id="SSF56752">
    <property type="entry name" value="D-aminoacid aminotransferase-like PLP-dependent enzymes"/>
    <property type="match status" value="1"/>
</dbReference>
<name>I0IKW6_LEPFC</name>
<comment type="catalytic activity">
    <reaction evidence="14 15">
        <text>L-leucine + 2-oxoglutarate = 4-methyl-2-oxopentanoate + L-glutamate</text>
        <dbReference type="Rhea" id="RHEA:18321"/>
        <dbReference type="ChEBI" id="CHEBI:16810"/>
        <dbReference type="ChEBI" id="CHEBI:17865"/>
        <dbReference type="ChEBI" id="CHEBI:29985"/>
        <dbReference type="ChEBI" id="CHEBI:57427"/>
        <dbReference type="EC" id="2.6.1.42"/>
    </reaction>
</comment>
<dbReference type="Proteomes" id="UP000007382">
    <property type="component" value="Chromosome"/>
</dbReference>
<keyword evidence="7 15" id="KW-0032">Aminotransferase</keyword>
<dbReference type="InterPro" id="IPR043131">
    <property type="entry name" value="BCAT-like_N"/>
</dbReference>
<evidence type="ECO:0000256" key="7">
    <source>
        <dbReference type="ARBA" id="ARBA00022576"/>
    </source>
</evidence>
<evidence type="ECO:0000256" key="1">
    <source>
        <dbReference type="ARBA" id="ARBA00001933"/>
    </source>
</evidence>
<evidence type="ECO:0000256" key="6">
    <source>
        <dbReference type="ARBA" id="ARBA00009320"/>
    </source>
</evidence>
<evidence type="ECO:0000256" key="3">
    <source>
        <dbReference type="ARBA" id="ARBA00004824"/>
    </source>
</evidence>
<comment type="cofactor">
    <cofactor evidence="1 15">
        <name>pyridoxal 5'-phosphate</name>
        <dbReference type="ChEBI" id="CHEBI:597326"/>
    </cofactor>
</comment>
<evidence type="ECO:0000256" key="10">
    <source>
        <dbReference type="ARBA" id="ARBA00022898"/>
    </source>
</evidence>
<evidence type="ECO:0000256" key="15">
    <source>
        <dbReference type="RuleBase" id="RU364094"/>
    </source>
</evidence>
<dbReference type="UniPathway" id="UPA00048">
    <property type="reaction ID" value="UER00073"/>
</dbReference>
<dbReference type="GO" id="GO:0009097">
    <property type="term" value="P:isoleucine biosynthetic process"/>
    <property type="evidence" value="ECO:0007669"/>
    <property type="project" value="UniProtKB-UniPathway"/>
</dbReference>
<evidence type="ECO:0000313" key="16">
    <source>
        <dbReference type="EMBL" id="BAM05915.1"/>
    </source>
</evidence>
<evidence type="ECO:0000256" key="2">
    <source>
        <dbReference type="ARBA" id="ARBA00003109"/>
    </source>
</evidence>
<sequence>MLKESQWIWMDGKMVPWKDANVHVLTHSLHYGMAVFEGIRAYSGPEGTSIFRLAEHTRRLVNSGKVMLMKSPYSEEELMDATCRVVRENNLSSCYIRPLMYVGYGDMGIYARQNPICVSISAWEWGTYLGEEGLSKGIRAKISSFSRFGVNTFLNRAKVSAHYVNSQLAKWEVKMAGYDEAILLDQDGFVAEGPGENIFIVSGGVLRTPALKTVLDGITRNAVQTLAKEMGIPVWEGVLTRDDLYLADEAFFTGTAAELTPIREIDERTIGTGRPGPVTLALQKAFFDVVHGHVKDHSEWRYPVAGRPSGK</sequence>
<evidence type="ECO:0000256" key="5">
    <source>
        <dbReference type="ARBA" id="ARBA00005072"/>
    </source>
</evidence>
<evidence type="ECO:0000256" key="11">
    <source>
        <dbReference type="ARBA" id="ARBA00023304"/>
    </source>
</evidence>
<evidence type="ECO:0000256" key="9">
    <source>
        <dbReference type="ARBA" id="ARBA00022679"/>
    </source>
</evidence>
<dbReference type="EMBL" id="AP012342">
    <property type="protein sequence ID" value="BAM05915.1"/>
    <property type="molecule type" value="Genomic_DNA"/>
</dbReference>
<dbReference type="InterPro" id="IPR036038">
    <property type="entry name" value="Aminotransferase-like"/>
</dbReference>
<dbReference type="GO" id="GO:0052654">
    <property type="term" value="F:L-leucine-2-oxoglutarate transaminase activity"/>
    <property type="evidence" value="ECO:0007669"/>
    <property type="project" value="RHEA"/>
</dbReference>
<dbReference type="GO" id="GO:0005829">
    <property type="term" value="C:cytosol"/>
    <property type="evidence" value="ECO:0007669"/>
    <property type="project" value="TreeGrafter"/>
</dbReference>
<comment type="function">
    <text evidence="2 15">Acts on leucine, isoleucine and valine.</text>
</comment>
<comment type="pathway">
    <text evidence="3 15">Amino-acid biosynthesis; L-isoleucine biosynthesis; L-isoleucine from 2-oxobutanoate: step 4/4.</text>
</comment>
<organism evidence="16 17">
    <name type="scientific">Leptospirillum ferrooxidans (strain C2-3)</name>
    <dbReference type="NCBI Taxonomy" id="1162668"/>
    <lineage>
        <taxon>Bacteria</taxon>
        <taxon>Pseudomonadati</taxon>
        <taxon>Nitrospirota</taxon>
        <taxon>Nitrospiria</taxon>
        <taxon>Nitrospirales</taxon>
        <taxon>Nitrospiraceae</taxon>
        <taxon>Leptospirillum</taxon>
    </lineage>
</organism>
<keyword evidence="9 15" id="KW-0808">Transferase</keyword>
<dbReference type="GO" id="GO:0052655">
    <property type="term" value="F:L-valine-2-oxoglutarate transaminase activity"/>
    <property type="evidence" value="ECO:0007669"/>
    <property type="project" value="RHEA"/>
</dbReference>
<keyword evidence="10 15" id="KW-0663">Pyridoxal phosphate</keyword>
<dbReference type="Gene3D" id="3.30.470.10">
    <property type="match status" value="1"/>
</dbReference>
<dbReference type="eggNOG" id="COG0115">
    <property type="taxonomic scope" value="Bacteria"/>
</dbReference>
<dbReference type="NCBIfam" id="NF005146">
    <property type="entry name" value="PRK06606.1"/>
    <property type="match status" value="1"/>
</dbReference>
<dbReference type="HOGENOM" id="CLU_020844_3_1_0"/>
<comment type="catalytic activity">
    <reaction evidence="13 15">
        <text>L-isoleucine + 2-oxoglutarate = (S)-3-methyl-2-oxopentanoate + L-glutamate</text>
        <dbReference type="Rhea" id="RHEA:24801"/>
        <dbReference type="ChEBI" id="CHEBI:16810"/>
        <dbReference type="ChEBI" id="CHEBI:29985"/>
        <dbReference type="ChEBI" id="CHEBI:35146"/>
        <dbReference type="ChEBI" id="CHEBI:58045"/>
        <dbReference type="EC" id="2.6.1.42"/>
    </reaction>
</comment>
<comment type="pathway">
    <text evidence="5 15">Amino-acid biosynthesis; L-leucine biosynthesis; L-leucine from 3-methyl-2-oxobutanoate: step 4/4.</text>
</comment>
<comment type="pathway">
    <text evidence="4 15">Amino-acid biosynthesis; L-valine biosynthesis; L-valine from pyruvate: step 4/4.</text>
</comment>
<comment type="catalytic activity">
    <reaction evidence="12 15">
        <text>L-valine + 2-oxoglutarate = 3-methyl-2-oxobutanoate + L-glutamate</text>
        <dbReference type="Rhea" id="RHEA:24813"/>
        <dbReference type="ChEBI" id="CHEBI:11851"/>
        <dbReference type="ChEBI" id="CHEBI:16810"/>
        <dbReference type="ChEBI" id="CHEBI:29985"/>
        <dbReference type="ChEBI" id="CHEBI:57762"/>
        <dbReference type="EC" id="2.6.1.42"/>
    </reaction>
</comment>